<sequence length="211" mass="24649">MHSNSQFSYDKIAKRYDFLSRLVFFKAQVNAQINQLPYLNNCTHILIVGGGTGWILKHLDSLKQTMQIVYVETSLKMIELAKKIETKNRVHFVHVDIEKFQHSNLFDAVLTPFLFDNFDNEKAKNVFNKINTMLIPNAIWLYTDFYVPEKGGAWKKAILKSMHIFFRVINVVNVTHLVNVNSFFANVFTKIEERGYYANFIKAIIYRKTSP</sequence>
<organism evidence="2 3">
    <name type="scientific">Pedobacter planticolens</name>
    <dbReference type="NCBI Taxonomy" id="2679964"/>
    <lineage>
        <taxon>Bacteria</taxon>
        <taxon>Pseudomonadati</taxon>
        <taxon>Bacteroidota</taxon>
        <taxon>Sphingobacteriia</taxon>
        <taxon>Sphingobacteriales</taxon>
        <taxon>Sphingobacteriaceae</taxon>
        <taxon>Pedobacter</taxon>
    </lineage>
</organism>
<dbReference type="Proteomes" id="UP000601055">
    <property type="component" value="Unassembled WGS sequence"/>
</dbReference>
<dbReference type="RefSeq" id="WP_182923315.1">
    <property type="nucleotide sequence ID" value="NZ_WNXD01000002.1"/>
</dbReference>
<dbReference type="SUPFAM" id="SSF53335">
    <property type="entry name" value="S-adenosyl-L-methionine-dependent methyltransferases"/>
    <property type="match status" value="1"/>
</dbReference>
<keyword evidence="2" id="KW-0808">Transferase</keyword>
<dbReference type="GO" id="GO:0008168">
    <property type="term" value="F:methyltransferase activity"/>
    <property type="evidence" value="ECO:0007669"/>
    <property type="project" value="UniProtKB-KW"/>
</dbReference>
<evidence type="ECO:0000259" key="1">
    <source>
        <dbReference type="Pfam" id="PF13649"/>
    </source>
</evidence>
<dbReference type="AlphaFoldDB" id="A0A923E267"/>
<dbReference type="Gene3D" id="3.40.50.150">
    <property type="entry name" value="Vaccinia Virus protein VP39"/>
    <property type="match status" value="1"/>
</dbReference>
<keyword evidence="3" id="KW-1185">Reference proteome</keyword>
<dbReference type="InterPro" id="IPR029063">
    <property type="entry name" value="SAM-dependent_MTases_sf"/>
</dbReference>
<protein>
    <submittedName>
        <fullName evidence="2">Methyltransferase domain-containing protein</fullName>
    </submittedName>
</protein>
<accession>A0A923E267</accession>
<dbReference type="InterPro" id="IPR041698">
    <property type="entry name" value="Methyltransf_25"/>
</dbReference>
<dbReference type="GO" id="GO:0032259">
    <property type="term" value="P:methylation"/>
    <property type="evidence" value="ECO:0007669"/>
    <property type="project" value="UniProtKB-KW"/>
</dbReference>
<name>A0A923E267_9SPHI</name>
<dbReference type="Pfam" id="PF13649">
    <property type="entry name" value="Methyltransf_25"/>
    <property type="match status" value="1"/>
</dbReference>
<proteinExistence type="predicted"/>
<evidence type="ECO:0000313" key="3">
    <source>
        <dbReference type="Proteomes" id="UP000601055"/>
    </source>
</evidence>
<dbReference type="EMBL" id="WNXD01000002">
    <property type="protein sequence ID" value="MBB2146673.1"/>
    <property type="molecule type" value="Genomic_DNA"/>
</dbReference>
<reference evidence="2" key="1">
    <citation type="submission" date="2019-11" db="EMBL/GenBank/DDBJ databases">
        <title>Description of Pedobacter sp. LMG 31464T.</title>
        <authorList>
            <person name="Carlier A."/>
            <person name="Qi S."/>
            <person name="Vandamme P."/>
        </authorList>
    </citation>
    <scope>NUCLEOTIDE SEQUENCE</scope>
    <source>
        <strain evidence="2">LMG 31464</strain>
    </source>
</reference>
<gene>
    <name evidence="2" type="ORF">GM921_14310</name>
</gene>
<keyword evidence="2" id="KW-0489">Methyltransferase</keyword>
<comment type="caution">
    <text evidence="2">The sequence shown here is derived from an EMBL/GenBank/DDBJ whole genome shotgun (WGS) entry which is preliminary data.</text>
</comment>
<feature type="domain" description="Methyltransferase" evidence="1">
    <location>
        <begin position="45"/>
        <end position="136"/>
    </location>
</feature>
<dbReference type="CDD" id="cd02440">
    <property type="entry name" value="AdoMet_MTases"/>
    <property type="match status" value="1"/>
</dbReference>
<evidence type="ECO:0000313" key="2">
    <source>
        <dbReference type="EMBL" id="MBB2146673.1"/>
    </source>
</evidence>